<proteinExistence type="predicted"/>
<gene>
    <name evidence="1" type="primary">ORF3399</name>
</gene>
<organism evidence="1">
    <name type="scientific">Arion vulgaris</name>
    <dbReference type="NCBI Taxonomy" id="1028688"/>
    <lineage>
        <taxon>Eukaryota</taxon>
        <taxon>Metazoa</taxon>
        <taxon>Spiralia</taxon>
        <taxon>Lophotrochozoa</taxon>
        <taxon>Mollusca</taxon>
        <taxon>Gastropoda</taxon>
        <taxon>Heterobranchia</taxon>
        <taxon>Euthyneura</taxon>
        <taxon>Panpulmonata</taxon>
        <taxon>Eupulmonata</taxon>
        <taxon>Stylommatophora</taxon>
        <taxon>Helicina</taxon>
        <taxon>Arionoidea</taxon>
        <taxon>Arionidae</taxon>
        <taxon>Arion</taxon>
    </lineage>
</organism>
<name>A0A0B6XY37_9EUPU</name>
<evidence type="ECO:0000313" key="1">
    <source>
        <dbReference type="EMBL" id="CEK48215.1"/>
    </source>
</evidence>
<sequence length="73" mass="8206">KKTNVEESYGAVIYLSSGHNKMCAIVPNKHNIATESAKSKCSNIFECEIINSNQTMNDNQRSQRHSCMLIVVF</sequence>
<dbReference type="AlphaFoldDB" id="A0A0B6XY37"/>
<reference evidence="1" key="1">
    <citation type="submission" date="2014-12" db="EMBL/GenBank/DDBJ databases">
        <title>Insight into the proteome of Arion vulgaris.</title>
        <authorList>
            <person name="Aradska J."/>
            <person name="Bulat T."/>
            <person name="Smidak R."/>
            <person name="Sarate P."/>
            <person name="Gangsoo J."/>
            <person name="Sialana F."/>
            <person name="Bilban M."/>
            <person name="Lubec G."/>
        </authorList>
    </citation>
    <scope>NUCLEOTIDE SEQUENCE</scope>
    <source>
        <tissue evidence="1">Skin</tissue>
    </source>
</reference>
<feature type="non-terminal residue" evidence="1">
    <location>
        <position position="1"/>
    </location>
</feature>
<dbReference type="EMBL" id="HACG01001350">
    <property type="protein sequence ID" value="CEK48215.1"/>
    <property type="molecule type" value="Transcribed_RNA"/>
</dbReference>
<protein>
    <submittedName>
        <fullName evidence="1">Uncharacterized protein</fullName>
    </submittedName>
</protein>
<accession>A0A0B6XY37</accession>